<dbReference type="AlphaFoldDB" id="A0A443NED2"/>
<dbReference type="InterPro" id="IPR011074">
    <property type="entry name" value="CRAL/TRIO_N_dom"/>
</dbReference>
<accession>A0A443NED2</accession>
<keyword evidence="4" id="KW-1185">Reference proteome</keyword>
<dbReference type="InterPro" id="IPR001251">
    <property type="entry name" value="CRAL-TRIO_dom"/>
</dbReference>
<dbReference type="PANTHER" id="PTHR46277">
    <property type="entry name" value="OS03G0850700 PROTEIN"/>
    <property type="match status" value="1"/>
</dbReference>
<feature type="region of interest" description="Disordered" evidence="1">
    <location>
        <begin position="1"/>
        <end position="22"/>
    </location>
</feature>
<dbReference type="STRING" id="337451.A0A443NED2"/>
<dbReference type="SMART" id="SM01100">
    <property type="entry name" value="CRAL_TRIO_N"/>
    <property type="match status" value="1"/>
</dbReference>
<dbReference type="EMBL" id="QPKB01000002">
    <property type="protein sequence ID" value="RWR76890.1"/>
    <property type="molecule type" value="Genomic_DNA"/>
</dbReference>
<dbReference type="PANTHER" id="PTHR46277:SF3">
    <property type="entry name" value="BINDING PROTEIN, PUTATIVE-RELATED"/>
    <property type="match status" value="1"/>
</dbReference>
<dbReference type="Gene3D" id="1.10.8.20">
    <property type="entry name" value="N-terminal domain of phosphatidylinositol transfer protein sec14p"/>
    <property type="match status" value="1"/>
</dbReference>
<evidence type="ECO:0000313" key="3">
    <source>
        <dbReference type="EMBL" id="RWR76890.1"/>
    </source>
</evidence>
<protein>
    <submittedName>
        <fullName evidence="3">Random slug protein 5-like protein</fullName>
    </submittedName>
</protein>
<dbReference type="InterPro" id="IPR036273">
    <property type="entry name" value="CRAL/TRIO_N_dom_sf"/>
</dbReference>
<sequence>MDGKDPGEEEQESGWSSEMEQKKVGLMRDMVEREDPMSKEVDDLMLRRFLRARNLDVGKASSMFLKYLKWRKVALPNGCISEAQIKNQLAEKKMFVQGFDKKGRPIGVVFGSKHMYYKRDLEEFKRFVVYICDKLCMRMPGGQEKFAVIGDLEGWGYSNLDIRAYLASLEILQDYYPERLGKLYLVHVPYIFMTAWKIVYPFIDKNTRNKIVFVENKVLKETLLEEIDESQIPETYGGKMPLVPIQNSTSSASLH</sequence>
<proteinExistence type="predicted"/>
<dbReference type="OrthoDB" id="1434354at2759"/>
<dbReference type="CDD" id="cd00170">
    <property type="entry name" value="SEC14"/>
    <property type="match status" value="1"/>
</dbReference>
<dbReference type="Proteomes" id="UP000283530">
    <property type="component" value="Unassembled WGS sequence"/>
</dbReference>
<reference evidence="3 4" key="1">
    <citation type="journal article" date="2019" name="Nat. Plants">
        <title>Stout camphor tree genome fills gaps in understanding of flowering plant genome evolution.</title>
        <authorList>
            <person name="Chaw S.M."/>
            <person name="Liu Y.C."/>
            <person name="Wu Y.W."/>
            <person name="Wang H.Y."/>
            <person name="Lin C.I."/>
            <person name="Wu C.S."/>
            <person name="Ke H.M."/>
            <person name="Chang L.Y."/>
            <person name="Hsu C.Y."/>
            <person name="Yang H.T."/>
            <person name="Sudianto E."/>
            <person name="Hsu M.H."/>
            <person name="Wu K.P."/>
            <person name="Wang L.N."/>
            <person name="Leebens-Mack J.H."/>
            <person name="Tsai I.J."/>
        </authorList>
    </citation>
    <scope>NUCLEOTIDE SEQUENCE [LARGE SCALE GENOMIC DNA]</scope>
    <source>
        <strain evidence="4">cv. Chaw 1501</strain>
        <tissue evidence="3">Young leaves</tissue>
    </source>
</reference>
<dbReference type="Gene3D" id="3.40.525.10">
    <property type="entry name" value="CRAL-TRIO lipid binding domain"/>
    <property type="match status" value="1"/>
</dbReference>
<name>A0A443NED2_9MAGN</name>
<feature type="domain" description="CRAL-TRIO" evidence="2">
    <location>
        <begin position="82"/>
        <end position="244"/>
    </location>
</feature>
<dbReference type="Pfam" id="PF00650">
    <property type="entry name" value="CRAL_TRIO"/>
    <property type="match status" value="1"/>
</dbReference>
<evidence type="ECO:0000259" key="2">
    <source>
        <dbReference type="PROSITE" id="PS50191"/>
    </source>
</evidence>
<organism evidence="3 4">
    <name type="scientific">Cinnamomum micranthum f. kanehirae</name>
    <dbReference type="NCBI Taxonomy" id="337451"/>
    <lineage>
        <taxon>Eukaryota</taxon>
        <taxon>Viridiplantae</taxon>
        <taxon>Streptophyta</taxon>
        <taxon>Embryophyta</taxon>
        <taxon>Tracheophyta</taxon>
        <taxon>Spermatophyta</taxon>
        <taxon>Magnoliopsida</taxon>
        <taxon>Magnoliidae</taxon>
        <taxon>Laurales</taxon>
        <taxon>Lauraceae</taxon>
        <taxon>Cinnamomum</taxon>
    </lineage>
</organism>
<comment type="caution">
    <text evidence="3">The sequence shown here is derived from an EMBL/GenBank/DDBJ whole genome shotgun (WGS) entry which is preliminary data.</text>
</comment>
<gene>
    <name evidence="3" type="ORF">CKAN_00535400</name>
</gene>
<evidence type="ECO:0000313" key="4">
    <source>
        <dbReference type="Proteomes" id="UP000283530"/>
    </source>
</evidence>
<dbReference type="SUPFAM" id="SSF46938">
    <property type="entry name" value="CRAL/TRIO N-terminal domain"/>
    <property type="match status" value="1"/>
</dbReference>
<dbReference type="PROSITE" id="PS50191">
    <property type="entry name" value="CRAL_TRIO"/>
    <property type="match status" value="1"/>
</dbReference>
<dbReference type="InterPro" id="IPR036865">
    <property type="entry name" value="CRAL-TRIO_dom_sf"/>
</dbReference>
<evidence type="ECO:0000256" key="1">
    <source>
        <dbReference type="SAM" id="MobiDB-lite"/>
    </source>
</evidence>
<dbReference type="SMART" id="SM00516">
    <property type="entry name" value="SEC14"/>
    <property type="match status" value="1"/>
</dbReference>
<dbReference type="SUPFAM" id="SSF52087">
    <property type="entry name" value="CRAL/TRIO domain"/>
    <property type="match status" value="1"/>
</dbReference>